<dbReference type="EMBL" id="KN835160">
    <property type="protein sequence ID" value="KIK46335.1"/>
    <property type="molecule type" value="Genomic_DNA"/>
</dbReference>
<sequence>MYKRDFTDARFTYYAVGLGACGTTNQPGDFQFGGGENCYKEITITYNGLTASAQIVDECMGCPYGGLDFSEGLFQFFTPLGSGVITGSWSF</sequence>
<feature type="non-terminal residue" evidence="2">
    <location>
        <position position="1"/>
    </location>
</feature>
<dbReference type="PROSITE" id="PS51257">
    <property type="entry name" value="PROKAR_LIPOPROTEIN"/>
    <property type="match status" value="1"/>
</dbReference>
<dbReference type="AlphaFoldDB" id="A0A0D0A887"/>
<protein>
    <recommendedName>
        <fullName evidence="4">RlpA-like protein double-psi beta-barrel domain-containing protein</fullName>
    </recommendedName>
</protein>
<evidence type="ECO:0000256" key="1">
    <source>
        <dbReference type="ARBA" id="ARBA00022729"/>
    </source>
</evidence>
<dbReference type="OrthoDB" id="623670at2759"/>
<keyword evidence="1" id="KW-0732">Signal</keyword>
<gene>
    <name evidence="2" type="ORF">CY34DRAFT_41815</name>
</gene>
<evidence type="ECO:0000313" key="3">
    <source>
        <dbReference type="Proteomes" id="UP000054485"/>
    </source>
</evidence>
<feature type="non-terminal residue" evidence="2">
    <location>
        <position position="91"/>
    </location>
</feature>
<organism evidence="2 3">
    <name type="scientific">Suillus luteus UH-Slu-Lm8-n1</name>
    <dbReference type="NCBI Taxonomy" id="930992"/>
    <lineage>
        <taxon>Eukaryota</taxon>
        <taxon>Fungi</taxon>
        <taxon>Dikarya</taxon>
        <taxon>Basidiomycota</taxon>
        <taxon>Agaricomycotina</taxon>
        <taxon>Agaricomycetes</taxon>
        <taxon>Agaricomycetidae</taxon>
        <taxon>Boletales</taxon>
        <taxon>Suillineae</taxon>
        <taxon>Suillaceae</taxon>
        <taxon>Suillus</taxon>
    </lineage>
</organism>
<name>A0A0D0A887_9AGAM</name>
<dbReference type="Gene3D" id="2.40.40.10">
    <property type="entry name" value="RlpA-like domain"/>
    <property type="match status" value="1"/>
</dbReference>
<dbReference type="PANTHER" id="PTHR31836">
    <property type="match status" value="1"/>
</dbReference>
<dbReference type="InterPro" id="IPR036908">
    <property type="entry name" value="RlpA-like_sf"/>
</dbReference>
<dbReference type="CDD" id="cd22191">
    <property type="entry name" value="DPBB_RlpA_EXP_N-like"/>
    <property type="match status" value="1"/>
</dbReference>
<dbReference type="InParanoid" id="A0A0D0A887"/>
<dbReference type="Proteomes" id="UP000054485">
    <property type="component" value="Unassembled WGS sequence"/>
</dbReference>
<proteinExistence type="predicted"/>
<reference evidence="3" key="2">
    <citation type="submission" date="2015-01" db="EMBL/GenBank/DDBJ databases">
        <title>Evolutionary Origins and Diversification of the Mycorrhizal Mutualists.</title>
        <authorList>
            <consortium name="DOE Joint Genome Institute"/>
            <consortium name="Mycorrhizal Genomics Consortium"/>
            <person name="Kohler A."/>
            <person name="Kuo A."/>
            <person name="Nagy L.G."/>
            <person name="Floudas D."/>
            <person name="Copeland A."/>
            <person name="Barry K.W."/>
            <person name="Cichocki N."/>
            <person name="Veneault-Fourrey C."/>
            <person name="LaButti K."/>
            <person name="Lindquist E.A."/>
            <person name="Lipzen A."/>
            <person name="Lundell T."/>
            <person name="Morin E."/>
            <person name="Murat C."/>
            <person name="Riley R."/>
            <person name="Ohm R."/>
            <person name="Sun H."/>
            <person name="Tunlid A."/>
            <person name="Henrissat B."/>
            <person name="Grigoriev I.V."/>
            <person name="Hibbett D.S."/>
            <person name="Martin F."/>
        </authorList>
    </citation>
    <scope>NUCLEOTIDE SEQUENCE [LARGE SCALE GENOMIC DNA]</scope>
    <source>
        <strain evidence="3">UH-Slu-Lm8-n1</strain>
    </source>
</reference>
<accession>A0A0D0A887</accession>
<evidence type="ECO:0000313" key="2">
    <source>
        <dbReference type="EMBL" id="KIK46335.1"/>
    </source>
</evidence>
<reference evidence="2 3" key="1">
    <citation type="submission" date="2014-04" db="EMBL/GenBank/DDBJ databases">
        <authorList>
            <consortium name="DOE Joint Genome Institute"/>
            <person name="Kuo A."/>
            <person name="Ruytinx J."/>
            <person name="Rineau F."/>
            <person name="Colpaert J."/>
            <person name="Kohler A."/>
            <person name="Nagy L.G."/>
            <person name="Floudas D."/>
            <person name="Copeland A."/>
            <person name="Barry K.W."/>
            <person name="Cichocki N."/>
            <person name="Veneault-Fourrey C."/>
            <person name="LaButti K."/>
            <person name="Lindquist E.A."/>
            <person name="Lipzen A."/>
            <person name="Lundell T."/>
            <person name="Morin E."/>
            <person name="Murat C."/>
            <person name="Sun H."/>
            <person name="Tunlid A."/>
            <person name="Henrissat B."/>
            <person name="Grigoriev I.V."/>
            <person name="Hibbett D.S."/>
            <person name="Martin F."/>
            <person name="Nordberg H.P."/>
            <person name="Cantor M.N."/>
            <person name="Hua S.X."/>
        </authorList>
    </citation>
    <scope>NUCLEOTIDE SEQUENCE [LARGE SCALE GENOMIC DNA]</scope>
    <source>
        <strain evidence="2 3">UH-Slu-Lm8-n1</strain>
    </source>
</reference>
<dbReference type="STRING" id="930992.A0A0D0A887"/>
<dbReference type="InterPro" id="IPR051477">
    <property type="entry name" value="Expansin_CellWall"/>
</dbReference>
<keyword evidence="3" id="KW-1185">Reference proteome</keyword>
<dbReference type="PANTHER" id="PTHR31836:SF28">
    <property type="entry name" value="SRCR DOMAIN-CONTAINING PROTEIN-RELATED"/>
    <property type="match status" value="1"/>
</dbReference>
<dbReference type="HOGENOM" id="CLU_047639_6_1_1"/>
<dbReference type="SUPFAM" id="SSF50685">
    <property type="entry name" value="Barwin-like endoglucanases"/>
    <property type="match status" value="1"/>
</dbReference>
<evidence type="ECO:0008006" key="4">
    <source>
        <dbReference type="Google" id="ProtNLM"/>
    </source>
</evidence>